<evidence type="ECO:0000259" key="7">
    <source>
        <dbReference type="Pfam" id="PF11728"/>
    </source>
</evidence>
<dbReference type="GeneID" id="66578937"/>
<dbReference type="RefSeq" id="WP_118324810.1">
    <property type="nucleotide sequence ID" value="NZ_QRYH01000003.1"/>
</dbReference>
<name>A0A395W9U0_9FIRM</name>
<gene>
    <name evidence="8" type="ORF">DWW32_03765</name>
</gene>
<keyword evidence="4 6" id="KW-1133">Transmembrane helix</keyword>
<proteinExistence type="predicted"/>
<evidence type="ECO:0000256" key="2">
    <source>
        <dbReference type="ARBA" id="ARBA00022475"/>
    </source>
</evidence>
<dbReference type="EMBL" id="QRYQ01000004">
    <property type="protein sequence ID" value="RGU93099.1"/>
    <property type="molecule type" value="Genomic_DNA"/>
</dbReference>
<evidence type="ECO:0000313" key="8">
    <source>
        <dbReference type="EMBL" id="RGU93099.1"/>
    </source>
</evidence>
<keyword evidence="3 6" id="KW-0812">Transmembrane</keyword>
<evidence type="ECO:0000256" key="3">
    <source>
        <dbReference type="ARBA" id="ARBA00022692"/>
    </source>
</evidence>
<reference evidence="8 9" key="1">
    <citation type="submission" date="2018-08" db="EMBL/GenBank/DDBJ databases">
        <title>A genome reference for cultivated species of the human gut microbiota.</title>
        <authorList>
            <person name="Zou Y."/>
            <person name="Xue W."/>
            <person name="Luo G."/>
        </authorList>
    </citation>
    <scope>NUCLEOTIDE SEQUENCE [LARGE SCALE GENOMIC DNA]</scope>
    <source>
        <strain evidence="8 9">AF15-20</strain>
    </source>
</reference>
<dbReference type="InterPro" id="IPR052984">
    <property type="entry name" value="UPF0421"/>
</dbReference>
<dbReference type="Gene3D" id="1.20.120.940">
    <property type="entry name" value="Putative aromatic acid exporter, C-terminal domain"/>
    <property type="match status" value="1"/>
</dbReference>
<dbReference type="PANTHER" id="PTHR40064">
    <property type="entry name" value="MEMBRANE PROTEIN-RELATED"/>
    <property type="match status" value="1"/>
</dbReference>
<dbReference type="Pfam" id="PF11728">
    <property type="entry name" value="ArAE_1_C"/>
    <property type="match status" value="1"/>
</dbReference>
<evidence type="ECO:0000256" key="5">
    <source>
        <dbReference type="ARBA" id="ARBA00023136"/>
    </source>
</evidence>
<dbReference type="InterPro" id="IPR038323">
    <property type="entry name" value="ArAE_1_C_sf"/>
</dbReference>
<evidence type="ECO:0000256" key="6">
    <source>
        <dbReference type="SAM" id="Phobius"/>
    </source>
</evidence>
<dbReference type="Pfam" id="PF06081">
    <property type="entry name" value="ArAE_1"/>
    <property type="match status" value="1"/>
</dbReference>
<dbReference type="InterPro" id="IPR021062">
    <property type="entry name" value="ArAE_1_C"/>
</dbReference>
<comment type="caution">
    <text evidence="8">The sequence shown here is derived from an EMBL/GenBank/DDBJ whole genome shotgun (WGS) entry which is preliminary data.</text>
</comment>
<evidence type="ECO:0000313" key="9">
    <source>
        <dbReference type="Proteomes" id="UP000265489"/>
    </source>
</evidence>
<feature type="transmembrane region" description="Helical" evidence="6">
    <location>
        <begin position="7"/>
        <end position="29"/>
    </location>
</feature>
<feature type="domain" description="Putative aromatic acid exporter C-terminal" evidence="7">
    <location>
        <begin position="155"/>
        <end position="317"/>
    </location>
</feature>
<sequence length="333" mass="39611">MKRDTKRVLILSLKIGVGSAIAIILAYFFKLDNPTSAGTIALLSLLTTKWGTMRLVLRRISTFFVTILFCFIFFELIPSHWIAFGLVIACLVGYSEKMKCQNTLSVNVMIAVHYLSYLDFSLHFMMNEFYLILIGAIIAFLLNLVHDYSGEEEYLNSCMIYMEDKIQSLMYQIVHYIQSEERNTTIWKELEDIKEQAEKYIHIAMEYQDNTFTNLPDYYIRYFEMRALQCDILHMLHYKIRKIRKMPKEANELANYIEYLIPFIHEKNDPQPQITSLHQMFKNKQGEALPKSRIEFESKAMLLHIYMDLEEFLYTKKKFIDQTTEEQKKLYWR</sequence>
<accession>A0A395W9U0</accession>
<dbReference type="InterPro" id="IPR010343">
    <property type="entry name" value="ArAE_1"/>
</dbReference>
<dbReference type="Proteomes" id="UP000265489">
    <property type="component" value="Unassembled WGS sequence"/>
</dbReference>
<evidence type="ECO:0000256" key="1">
    <source>
        <dbReference type="ARBA" id="ARBA00004651"/>
    </source>
</evidence>
<keyword evidence="2" id="KW-1003">Cell membrane</keyword>
<organism evidence="8 9">
    <name type="scientific">Holdemanella biformis</name>
    <dbReference type="NCBI Taxonomy" id="1735"/>
    <lineage>
        <taxon>Bacteria</taxon>
        <taxon>Bacillati</taxon>
        <taxon>Bacillota</taxon>
        <taxon>Erysipelotrichia</taxon>
        <taxon>Erysipelotrichales</taxon>
        <taxon>Erysipelotrichaceae</taxon>
        <taxon>Holdemanella</taxon>
    </lineage>
</organism>
<keyword evidence="5 6" id="KW-0472">Membrane</keyword>
<feature type="transmembrane region" description="Helical" evidence="6">
    <location>
        <begin position="63"/>
        <end position="92"/>
    </location>
</feature>
<feature type="transmembrane region" description="Helical" evidence="6">
    <location>
        <begin position="129"/>
        <end position="145"/>
    </location>
</feature>
<dbReference type="PANTHER" id="PTHR40064:SF1">
    <property type="entry name" value="MEMBRANE PROTEIN"/>
    <property type="match status" value="1"/>
</dbReference>
<dbReference type="GO" id="GO:0005886">
    <property type="term" value="C:plasma membrane"/>
    <property type="evidence" value="ECO:0007669"/>
    <property type="project" value="UniProtKB-SubCell"/>
</dbReference>
<dbReference type="AlphaFoldDB" id="A0A395W9U0"/>
<evidence type="ECO:0000256" key="4">
    <source>
        <dbReference type="ARBA" id="ARBA00022989"/>
    </source>
</evidence>
<protein>
    <recommendedName>
        <fullName evidence="7">Putative aromatic acid exporter C-terminal domain-containing protein</fullName>
    </recommendedName>
</protein>
<comment type="subcellular location">
    <subcellularLocation>
        <location evidence="1">Cell membrane</location>
        <topology evidence="1">Multi-pass membrane protein</topology>
    </subcellularLocation>
</comment>